<evidence type="ECO:0000313" key="2">
    <source>
        <dbReference type="Proteomes" id="UP001150603"/>
    </source>
</evidence>
<organism evidence="1 2">
    <name type="scientific">Linderina macrospora</name>
    <dbReference type="NCBI Taxonomy" id="4868"/>
    <lineage>
        <taxon>Eukaryota</taxon>
        <taxon>Fungi</taxon>
        <taxon>Fungi incertae sedis</taxon>
        <taxon>Zoopagomycota</taxon>
        <taxon>Kickxellomycotina</taxon>
        <taxon>Kickxellomycetes</taxon>
        <taxon>Kickxellales</taxon>
        <taxon>Kickxellaceae</taxon>
        <taxon>Linderina</taxon>
    </lineage>
</organism>
<dbReference type="Proteomes" id="UP001150603">
    <property type="component" value="Unassembled WGS sequence"/>
</dbReference>
<sequence length="613" mass="65278">GFDDDYDSYDGDVGFDGLPSSSRHSSNRDRFDQFVPFPRLCGGVFAGAGRLVCFFSSIYTPDTYPEQSGFGPLSAADRAKHREEMSQELRVQSKPVNLMRLQYYQSQVRFGIQSRGAYLPDDSEQAMHHANGGSSTGGATGGGIGGGLNGGLDDSDLEDRGEDMPQYFFRPQISRPTHSLGGSSVSENAYFRAPATTAGVAAAAVTGGGGGAAARTDSGVGNMVLMCAVPQDHSASQRLARLFVLTGPSIEWVCQHNASVARLNGRTELAHVWALMGSLLAAHNRVSPAGVLPTTHQRLWCGHPALHAWISATMRTYEHRGDVQTLALLACVMGMSIAETKLQKTVAIQIPDDHQVPPERPPWMRDQNPTPYSGFGSVGSVPALVDMSESASGFGTASRSVSFLPSSYDHPGNLLCTHPPTNTANAAAVNTAANMPIDLDGPVSLGSDDQLLHGSSSSVPSAAFTRMKLRGLTIDRVRSVREGRVSAAGLAHFLASNVAAHPFSQQSLAALSYNAGLSTPPMATANYRSPSLDVIGNEGVIDADVIEELDSEEIKQHERLMSMGIDDLSVPEPPDNSELSDMPSESPSQTDSKLHIRRAKTTNPELHHGASKR</sequence>
<feature type="non-terminal residue" evidence="1">
    <location>
        <position position="1"/>
    </location>
</feature>
<accession>A0ACC1J614</accession>
<dbReference type="EMBL" id="JANBPW010002970">
    <property type="protein sequence ID" value="KAJ1939057.1"/>
    <property type="molecule type" value="Genomic_DNA"/>
</dbReference>
<feature type="non-terminal residue" evidence="1">
    <location>
        <position position="613"/>
    </location>
</feature>
<evidence type="ECO:0000313" key="1">
    <source>
        <dbReference type="EMBL" id="KAJ1939057.1"/>
    </source>
</evidence>
<reference evidence="1" key="1">
    <citation type="submission" date="2022-07" db="EMBL/GenBank/DDBJ databases">
        <title>Phylogenomic reconstructions and comparative analyses of Kickxellomycotina fungi.</title>
        <authorList>
            <person name="Reynolds N.K."/>
            <person name="Stajich J.E."/>
            <person name="Barry K."/>
            <person name="Grigoriev I.V."/>
            <person name="Crous P."/>
            <person name="Smith M.E."/>
        </authorList>
    </citation>
    <scope>NUCLEOTIDE SEQUENCE</scope>
    <source>
        <strain evidence="1">NRRL 5244</strain>
    </source>
</reference>
<protein>
    <submittedName>
        <fullName evidence="1">Uncharacterized protein</fullName>
    </submittedName>
</protein>
<keyword evidence="2" id="KW-1185">Reference proteome</keyword>
<name>A0ACC1J614_9FUNG</name>
<comment type="caution">
    <text evidence="1">The sequence shown here is derived from an EMBL/GenBank/DDBJ whole genome shotgun (WGS) entry which is preliminary data.</text>
</comment>
<gene>
    <name evidence="1" type="ORF">FBU59_004247</name>
</gene>
<proteinExistence type="predicted"/>